<dbReference type="SMART" id="SM01110">
    <property type="entry name" value="Cutinase"/>
    <property type="match status" value="1"/>
</dbReference>
<keyword evidence="2" id="KW-0719">Serine esterase</keyword>
<evidence type="ECO:0000256" key="2">
    <source>
        <dbReference type="ARBA" id="ARBA00022487"/>
    </source>
</evidence>
<accession>A0A1V3XAS0</accession>
<dbReference type="Gene3D" id="3.40.50.1820">
    <property type="entry name" value="alpha/beta hydrolase"/>
    <property type="match status" value="1"/>
</dbReference>
<organism evidence="5 6">
    <name type="scientific">Mycobacterium kansasii</name>
    <dbReference type="NCBI Taxonomy" id="1768"/>
    <lineage>
        <taxon>Bacteria</taxon>
        <taxon>Bacillati</taxon>
        <taxon>Actinomycetota</taxon>
        <taxon>Actinomycetes</taxon>
        <taxon>Mycobacteriales</taxon>
        <taxon>Mycobacteriaceae</taxon>
        <taxon>Mycobacterium</taxon>
    </lineage>
</organism>
<sequence length="194" mass="20497">MNPAAQLPAASAEPCPDVEVLFARGTGEPPGIGSIGASFVEALRPQIGSRSLEVYAINYAASTDFSSSDFPLTVIDGVRDASAHIESMAANCPGTREILGGYSQGAAVAGYVTSAAVPPGVPRPRCPRRCRPRSPITLPRLLFSEHRRINSWLGTVLRRSPSGRCIGPRPSSCAPTATPFAAAATIRWRTSHMR</sequence>
<dbReference type="SUPFAM" id="SSF53474">
    <property type="entry name" value="alpha/beta-Hydrolases"/>
    <property type="match status" value="1"/>
</dbReference>
<proteinExistence type="inferred from homology"/>
<dbReference type="Proteomes" id="UP000189229">
    <property type="component" value="Unassembled WGS sequence"/>
</dbReference>
<protein>
    <submittedName>
        <fullName evidence="5">Cutinase family protein</fullName>
    </submittedName>
</protein>
<keyword evidence="3" id="KW-0378">Hydrolase</keyword>
<dbReference type="EMBL" id="MVBM01000003">
    <property type="protein sequence ID" value="OOK76227.1"/>
    <property type="molecule type" value="Genomic_DNA"/>
</dbReference>
<evidence type="ECO:0000256" key="1">
    <source>
        <dbReference type="ARBA" id="ARBA00007534"/>
    </source>
</evidence>
<gene>
    <name evidence="5" type="ORF">BZL30_3596</name>
</gene>
<name>A0A1V3XAS0_MYCKA</name>
<keyword evidence="4" id="KW-1015">Disulfide bond</keyword>
<evidence type="ECO:0000256" key="3">
    <source>
        <dbReference type="ARBA" id="ARBA00022801"/>
    </source>
</evidence>
<comment type="caution">
    <text evidence="5">The sequence shown here is derived from an EMBL/GenBank/DDBJ whole genome shotgun (WGS) entry which is preliminary data.</text>
</comment>
<evidence type="ECO:0000313" key="5">
    <source>
        <dbReference type="EMBL" id="OOK76227.1"/>
    </source>
</evidence>
<dbReference type="PANTHER" id="PTHR33630:SF9">
    <property type="entry name" value="CUTINASE 4"/>
    <property type="match status" value="1"/>
</dbReference>
<evidence type="ECO:0000313" key="6">
    <source>
        <dbReference type="Proteomes" id="UP000189229"/>
    </source>
</evidence>
<dbReference type="InterPro" id="IPR000675">
    <property type="entry name" value="Cutinase/axe"/>
</dbReference>
<dbReference type="GO" id="GO:0052689">
    <property type="term" value="F:carboxylic ester hydrolase activity"/>
    <property type="evidence" value="ECO:0007669"/>
    <property type="project" value="UniProtKB-KW"/>
</dbReference>
<evidence type="ECO:0000256" key="4">
    <source>
        <dbReference type="ARBA" id="ARBA00023157"/>
    </source>
</evidence>
<dbReference type="PANTHER" id="PTHR33630">
    <property type="entry name" value="CUTINASE RV1984C-RELATED-RELATED"/>
    <property type="match status" value="1"/>
</dbReference>
<reference evidence="5 6" key="1">
    <citation type="submission" date="2017-02" db="EMBL/GenBank/DDBJ databases">
        <title>Complete genome sequences of Mycobacterium kansasii strains isolated from rhesus macaques.</title>
        <authorList>
            <person name="Panda A."/>
            <person name="Nagaraj S."/>
            <person name="Zhao X."/>
            <person name="Tettelin H."/>
            <person name="Detolla L.J."/>
        </authorList>
    </citation>
    <scope>NUCLEOTIDE SEQUENCE [LARGE SCALE GENOMIC DNA]</scope>
    <source>
        <strain evidence="5 6">11-3813</strain>
    </source>
</reference>
<comment type="similarity">
    <text evidence="1">Belongs to the cutinase family.</text>
</comment>
<dbReference type="Pfam" id="PF01083">
    <property type="entry name" value="Cutinase"/>
    <property type="match status" value="1"/>
</dbReference>
<dbReference type="AlphaFoldDB" id="A0A1V3XAS0"/>
<dbReference type="InterPro" id="IPR029058">
    <property type="entry name" value="AB_hydrolase_fold"/>
</dbReference>